<accession>A0A2R4KQY8</accession>
<dbReference type="GO" id="GO:0030971">
    <property type="term" value="F:receptor tyrosine kinase binding"/>
    <property type="evidence" value="ECO:0007669"/>
    <property type="project" value="TreeGrafter"/>
</dbReference>
<dbReference type="InterPro" id="IPR051184">
    <property type="entry name" value="Tyrosine-phos_adapter"/>
</dbReference>
<evidence type="ECO:0000313" key="8">
    <source>
        <dbReference type="EMBL" id="AVV64046.1"/>
    </source>
</evidence>
<dbReference type="PRINTS" id="PR00401">
    <property type="entry name" value="SH2DOMAIN"/>
</dbReference>
<dbReference type="PANTHER" id="PTHR19969:SF5">
    <property type="entry name" value="CRK-LIKE PROTEIN"/>
    <property type="match status" value="1"/>
</dbReference>
<feature type="domain" description="SH2" evidence="6">
    <location>
        <begin position="16"/>
        <end position="121"/>
    </location>
</feature>
<evidence type="ECO:0000256" key="2">
    <source>
        <dbReference type="ARBA" id="ARBA00022999"/>
    </source>
</evidence>
<dbReference type="InterPro" id="IPR036860">
    <property type="entry name" value="SH2_dom_sf"/>
</dbReference>
<dbReference type="GO" id="GO:0005737">
    <property type="term" value="C:cytoplasm"/>
    <property type="evidence" value="ECO:0007669"/>
    <property type="project" value="TreeGrafter"/>
</dbReference>
<organism evidence="8">
    <name type="scientific">Anisakis simplex</name>
    <name type="common">Herring worm</name>
    <dbReference type="NCBI Taxonomy" id="6269"/>
    <lineage>
        <taxon>Eukaryota</taxon>
        <taxon>Metazoa</taxon>
        <taxon>Ecdysozoa</taxon>
        <taxon>Nematoda</taxon>
        <taxon>Chromadorea</taxon>
        <taxon>Rhabditida</taxon>
        <taxon>Spirurina</taxon>
        <taxon>Ascaridomorpha</taxon>
        <taxon>Ascaridoidea</taxon>
        <taxon>Anisakidae</taxon>
        <taxon>Anisakis</taxon>
        <taxon>Anisakis simplex complex</taxon>
    </lineage>
</organism>
<evidence type="ECO:0000256" key="4">
    <source>
        <dbReference type="PROSITE-ProRule" id="PRU00192"/>
    </source>
</evidence>
<dbReference type="SMART" id="SM00326">
    <property type="entry name" value="SH3"/>
    <property type="match status" value="2"/>
</dbReference>
<gene>
    <name evidence="8" type="primary">ced-2</name>
</gene>
<proteinExistence type="predicted"/>
<keyword evidence="2 3" id="KW-0727">SH2 domain</keyword>
<name>A0A2R4KQY8_ANISI</name>
<reference evidence="8" key="1">
    <citation type="submission" date="2017-04" db="EMBL/GenBank/DDBJ databases">
        <authorList>
            <person name="Afonso C.L."/>
            <person name="Miller P.J."/>
            <person name="Scott M.A."/>
            <person name="Spackman E."/>
            <person name="Goraichik I."/>
            <person name="Dimitrov K.M."/>
            <person name="Suarez D.L."/>
            <person name="Swayne D.E."/>
        </authorList>
    </citation>
    <scope>NUCLEOTIDE SEQUENCE</scope>
</reference>
<dbReference type="PRINTS" id="PR00452">
    <property type="entry name" value="SH3DOMAIN"/>
</dbReference>
<dbReference type="SUPFAM" id="SSF55550">
    <property type="entry name" value="SH2 domain"/>
    <property type="match status" value="1"/>
</dbReference>
<dbReference type="Gene3D" id="2.30.30.40">
    <property type="entry name" value="SH3 Domains"/>
    <property type="match status" value="2"/>
</dbReference>
<keyword evidence="1 4" id="KW-0728">SH3 domain</keyword>
<evidence type="ECO:0000259" key="7">
    <source>
        <dbReference type="PROSITE" id="PS50002"/>
    </source>
</evidence>
<evidence type="ECO:0000256" key="3">
    <source>
        <dbReference type="PROSITE-ProRule" id="PRU00191"/>
    </source>
</evidence>
<feature type="compositionally biased region" description="Polar residues" evidence="5">
    <location>
        <begin position="201"/>
        <end position="221"/>
    </location>
</feature>
<dbReference type="AlphaFoldDB" id="A0A2R4KQY8"/>
<dbReference type="InterPro" id="IPR001452">
    <property type="entry name" value="SH3_domain"/>
</dbReference>
<feature type="compositionally biased region" description="Low complexity" evidence="5">
    <location>
        <begin position="186"/>
        <end position="200"/>
    </location>
</feature>
<sequence>MTHSQSASSSFDPYAWKNFYFEIDREEATRLLCEDPDSTLGTFLIRDSTSPGSYALSVREELSGDLQVRHYLIEPTYDEDAGRTGVKIADQHFVDIPALLNHFKMRILANVSLVKPLRKPAIEKMMAMYSFEGEQTTDLPFEKNEILEIVDKPQEGWWQARNALGFTGLVPANYLTHMDDVVVDRNSSPETSSVSSENNNRFSNISATSEGNESIPCSSPRSSQVPQWARVVLDRRPNVYDTEALRLKVNFTVIKIHPSGLCEGILNGKKGTFPFTYVEFTNENDNCNTPLAF</sequence>
<dbReference type="GO" id="GO:0007167">
    <property type="term" value="P:enzyme-linked receptor protein signaling pathway"/>
    <property type="evidence" value="ECO:0007669"/>
    <property type="project" value="TreeGrafter"/>
</dbReference>
<dbReference type="PROSITE" id="PS50001">
    <property type="entry name" value="SH2"/>
    <property type="match status" value="1"/>
</dbReference>
<protein>
    <submittedName>
        <fullName evidence="8">Cell death abnormality protein 2</fullName>
    </submittedName>
</protein>
<dbReference type="GO" id="GO:0035591">
    <property type="term" value="F:signaling adaptor activity"/>
    <property type="evidence" value="ECO:0007669"/>
    <property type="project" value="TreeGrafter"/>
</dbReference>
<dbReference type="SMART" id="SM00252">
    <property type="entry name" value="SH2"/>
    <property type="match status" value="1"/>
</dbReference>
<dbReference type="EMBL" id="MF069101">
    <property type="protein sequence ID" value="AVV64046.1"/>
    <property type="molecule type" value="Genomic_DNA"/>
</dbReference>
<dbReference type="PANTHER" id="PTHR19969">
    <property type="entry name" value="SH2-SH3 ADAPTOR PROTEIN-RELATED"/>
    <property type="match status" value="1"/>
</dbReference>
<evidence type="ECO:0000256" key="1">
    <source>
        <dbReference type="ARBA" id="ARBA00022443"/>
    </source>
</evidence>
<dbReference type="Pfam" id="PF00018">
    <property type="entry name" value="SH3_1"/>
    <property type="match status" value="1"/>
</dbReference>
<dbReference type="InterPro" id="IPR036028">
    <property type="entry name" value="SH3-like_dom_sf"/>
</dbReference>
<evidence type="ECO:0000259" key="6">
    <source>
        <dbReference type="PROSITE" id="PS50001"/>
    </source>
</evidence>
<dbReference type="InterPro" id="IPR000980">
    <property type="entry name" value="SH2"/>
</dbReference>
<dbReference type="Gene3D" id="3.30.505.10">
    <property type="entry name" value="SH2 domain"/>
    <property type="match status" value="1"/>
</dbReference>
<dbReference type="PROSITE" id="PS50002">
    <property type="entry name" value="SH3"/>
    <property type="match status" value="1"/>
</dbReference>
<evidence type="ECO:0000256" key="5">
    <source>
        <dbReference type="SAM" id="MobiDB-lite"/>
    </source>
</evidence>
<dbReference type="SUPFAM" id="SSF50044">
    <property type="entry name" value="SH3-domain"/>
    <property type="match status" value="2"/>
</dbReference>
<feature type="domain" description="SH3" evidence="7">
    <location>
        <begin position="120"/>
        <end position="180"/>
    </location>
</feature>
<feature type="region of interest" description="Disordered" evidence="5">
    <location>
        <begin position="185"/>
        <end position="221"/>
    </location>
</feature>
<dbReference type="GO" id="GO:0016477">
    <property type="term" value="P:cell migration"/>
    <property type="evidence" value="ECO:0007669"/>
    <property type="project" value="TreeGrafter"/>
</dbReference>
<dbReference type="Pfam" id="PF00017">
    <property type="entry name" value="SH2"/>
    <property type="match status" value="1"/>
</dbReference>